<evidence type="ECO:0000313" key="3">
    <source>
        <dbReference type="Proteomes" id="UP000789901"/>
    </source>
</evidence>
<accession>A0ABN7W4Q8</accession>
<feature type="non-terminal residue" evidence="2">
    <location>
        <position position="1"/>
    </location>
</feature>
<organism evidence="2 3">
    <name type="scientific">Gigaspora margarita</name>
    <dbReference type="NCBI Taxonomy" id="4874"/>
    <lineage>
        <taxon>Eukaryota</taxon>
        <taxon>Fungi</taxon>
        <taxon>Fungi incertae sedis</taxon>
        <taxon>Mucoromycota</taxon>
        <taxon>Glomeromycotina</taxon>
        <taxon>Glomeromycetes</taxon>
        <taxon>Diversisporales</taxon>
        <taxon>Gigasporaceae</taxon>
        <taxon>Gigaspora</taxon>
    </lineage>
</organism>
<comment type="caution">
    <text evidence="2">The sequence shown here is derived from an EMBL/GenBank/DDBJ whole genome shotgun (WGS) entry which is preliminary data.</text>
</comment>
<feature type="region of interest" description="Disordered" evidence="1">
    <location>
        <begin position="1"/>
        <end position="33"/>
    </location>
</feature>
<keyword evidence="3" id="KW-1185">Reference proteome</keyword>
<gene>
    <name evidence="2" type="ORF">GMARGA_LOCUS26361</name>
</gene>
<reference evidence="2 3" key="1">
    <citation type="submission" date="2021-06" db="EMBL/GenBank/DDBJ databases">
        <authorList>
            <person name="Kallberg Y."/>
            <person name="Tangrot J."/>
            <person name="Rosling A."/>
        </authorList>
    </citation>
    <scope>NUCLEOTIDE SEQUENCE [LARGE SCALE GENOMIC DNA]</scope>
    <source>
        <strain evidence="2 3">120-4 pot B 10/14</strain>
    </source>
</reference>
<protein>
    <submittedName>
        <fullName evidence="2">22289_t:CDS:1</fullName>
    </submittedName>
</protein>
<dbReference type="EMBL" id="CAJVQB010030546">
    <property type="protein sequence ID" value="CAG8815712.1"/>
    <property type="molecule type" value="Genomic_DNA"/>
</dbReference>
<feature type="compositionally biased region" description="Polar residues" evidence="1">
    <location>
        <begin position="1"/>
        <end position="16"/>
    </location>
</feature>
<sequence>ASRRSSTGPTGTQNPQTDRKKAKEWEDKRSRRQVNINGSVIGVVGNVSNSKVSVAESSLKKRDQEVKDDDKVLKRTKAIDRAENIDDGEADLDYNDNDYNNCDIDPNIELSEEQIPVQSHLKYPDKDSPDNFWVLPSGKSVDTIIRAPKNLHKSHPSCLGIIRIGSKIRKPEWIEQKDWDYLNSSVDYPHYGLSTEIEDLFIVLLDTNSLNEYKKCLYNVTFDHENDIEMIFVTDVLLWFTKNVFNTTSTFHSINKNEALLGSLMIHPVLQYLVNATKNVIYVPGEIYLKASANQRLLRRNLKPDDDKPLGMKVDGSFQFPDERGLEIGMVELSGGYLTKDLPRYLKDHVKGYWGCRDLLNDIVTNFNHGDYKILRHLRVWFFHIHGLEVQIWGMDLPVSKVYRMFLIGTFRFPISWENHHELVHAIRVLQNLRRGLDDTLKVLEEFKRSHRRNTLLRFQSSALKNYIDDAKSSPQKPTGKKSRIINPNIELRDRVMKLEQKQTQNDAMHGSCGARDQRSLASKISTIACLSKPKSLEEIETDNFLDLENNEAPASQTQESHNTSSTMPTPLIPSEVSISDGDNSSEILLQSNGTNVPESLDSKTVKKLWDQNQQSWYDQNKTSQHQCTLSRSHKKRGTKNIAQVIVDSIQDNNLLDESKIQSFASSNHVIEISATALRQNSSTQKFKMSKEKLEQWRANIAFELRDNNNYWKKERESMSEDDFLEHKQKFEAKMGVPTTPHKKELKVPY</sequence>
<name>A0ABN7W4Q8_GIGMA</name>
<evidence type="ECO:0000313" key="2">
    <source>
        <dbReference type="EMBL" id="CAG8815712.1"/>
    </source>
</evidence>
<feature type="region of interest" description="Disordered" evidence="1">
    <location>
        <begin position="553"/>
        <end position="581"/>
    </location>
</feature>
<evidence type="ECO:0000256" key="1">
    <source>
        <dbReference type="SAM" id="MobiDB-lite"/>
    </source>
</evidence>
<proteinExistence type="predicted"/>
<feature type="compositionally biased region" description="Polar residues" evidence="1">
    <location>
        <begin position="553"/>
        <end position="569"/>
    </location>
</feature>
<feature type="compositionally biased region" description="Basic and acidic residues" evidence="1">
    <location>
        <begin position="17"/>
        <end position="29"/>
    </location>
</feature>
<dbReference type="Proteomes" id="UP000789901">
    <property type="component" value="Unassembled WGS sequence"/>
</dbReference>